<evidence type="ECO:0000313" key="3">
    <source>
        <dbReference type="RefSeq" id="XP_033568459.1"/>
    </source>
</evidence>
<evidence type="ECO:0000313" key="2">
    <source>
        <dbReference type="Proteomes" id="UP000504636"/>
    </source>
</evidence>
<dbReference type="RefSeq" id="XP_033568459.1">
    <property type="nucleotide sequence ID" value="XM_033728721.1"/>
</dbReference>
<dbReference type="EMBL" id="MU003730">
    <property type="protein sequence ID" value="KAF2801495.1"/>
    <property type="molecule type" value="Genomic_DNA"/>
</dbReference>
<proteinExistence type="predicted"/>
<dbReference type="Proteomes" id="UP000504636">
    <property type="component" value="Unplaced"/>
</dbReference>
<accession>A0A6A6XZV1</accession>
<keyword evidence="2" id="KW-1185">Reference proteome</keyword>
<dbReference type="AlphaFoldDB" id="A0A6A6XZV1"/>
<reference evidence="3" key="2">
    <citation type="submission" date="2020-04" db="EMBL/GenBank/DDBJ databases">
        <authorList>
            <consortium name="NCBI Genome Project"/>
        </authorList>
    </citation>
    <scope>NUCLEOTIDE SEQUENCE</scope>
    <source>
        <strain evidence="3">CBS 304.34</strain>
    </source>
</reference>
<sequence length="358" mass="39781">MEDLGADEALFGLCERGMVVVVHHQIPTPPIAPPRARAIKQPLGSLQQLSPSSLAITRQLFHRESTKSRTSSTIAPTKNLAAESKDALKTVANGCISTSSTTPNTASTKPTISNLAKRRTPAQLPTPKGAFPLKNLPRELRDLIYDHILCDFTAEIYALDSTFLSPDHHSDIITVATTLTARAGEIPLFCPPILLVDKQTSEETTAAISRHSRCRITGDFRTCELFGTEVNALVMFEKLYIHIGSAIFGRLGKMVELLEKALRLLLEASAHPRWEGRVRAVVINMWPIMGRIEPHHVEKVRKLIRLVKELTRYKGVKWEIEGPGQWLERNSTPREKGELVEVMKPFIKGDGHGRFGNP</sequence>
<evidence type="ECO:0008006" key="4">
    <source>
        <dbReference type="Google" id="ProtNLM"/>
    </source>
</evidence>
<reference evidence="3" key="3">
    <citation type="submission" date="2025-04" db="UniProtKB">
        <authorList>
            <consortium name="RefSeq"/>
        </authorList>
    </citation>
    <scope>IDENTIFICATION</scope>
    <source>
        <strain evidence="3">CBS 304.34</strain>
    </source>
</reference>
<dbReference type="GeneID" id="54469614"/>
<protein>
    <recommendedName>
        <fullName evidence="4">F-box domain-containing protein</fullName>
    </recommendedName>
</protein>
<name>A0A6A6XZV1_9PEZI</name>
<reference evidence="1 3" key="1">
    <citation type="journal article" date="2020" name="Stud. Mycol.">
        <title>101 Dothideomycetes genomes: a test case for predicting lifestyles and emergence of pathogens.</title>
        <authorList>
            <person name="Haridas S."/>
            <person name="Albert R."/>
            <person name="Binder M."/>
            <person name="Bloem J."/>
            <person name="Labutti K."/>
            <person name="Salamov A."/>
            <person name="Andreopoulos B."/>
            <person name="Baker S."/>
            <person name="Barry K."/>
            <person name="Bills G."/>
            <person name="Bluhm B."/>
            <person name="Cannon C."/>
            <person name="Castanera R."/>
            <person name="Culley D."/>
            <person name="Daum C."/>
            <person name="Ezra D."/>
            <person name="Gonzalez J."/>
            <person name="Henrissat B."/>
            <person name="Kuo A."/>
            <person name="Liang C."/>
            <person name="Lipzen A."/>
            <person name="Lutzoni F."/>
            <person name="Magnuson J."/>
            <person name="Mondo S."/>
            <person name="Nolan M."/>
            <person name="Ohm R."/>
            <person name="Pangilinan J."/>
            <person name="Park H.-J."/>
            <person name="Ramirez L."/>
            <person name="Alfaro M."/>
            <person name="Sun H."/>
            <person name="Tritt A."/>
            <person name="Yoshinaga Y."/>
            <person name="Zwiers L.-H."/>
            <person name="Turgeon B."/>
            <person name="Goodwin S."/>
            <person name="Spatafora J."/>
            <person name="Crous P."/>
            <person name="Grigoriev I."/>
        </authorList>
    </citation>
    <scope>NUCLEOTIDE SEQUENCE</scope>
    <source>
        <strain evidence="1 3">CBS 304.34</strain>
    </source>
</reference>
<organism evidence="1">
    <name type="scientific">Mytilinidion resinicola</name>
    <dbReference type="NCBI Taxonomy" id="574789"/>
    <lineage>
        <taxon>Eukaryota</taxon>
        <taxon>Fungi</taxon>
        <taxon>Dikarya</taxon>
        <taxon>Ascomycota</taxon>
        <taxon>Pezizomycotina</taxon>
        <taxon>Dothideomycetes</taxon>
        <taxon>Pleosporomycetidae</taxon>
        <taxon>Mytilinidiales</taxon>
        <taxon>Mytilinidiaceae</taxon>
        <taxon>Mytilinidion</taxon>
    </lineage>
</organism>
<gene>
    <name evidence="1 3" type="ORF">BDZ99DRAFT_577621</name>
</gene>
<evidence type="ECO:0000313" key="1">
    <source>
        <dbReference type="EMBL" id="KAF2801495.1"/>
    </source>
</evidence>